<keyword evidence="4" id="KW-1185">Reference proteome</keyword>
<dbReference type="Gene3D" id="3.90.550.10">
    <property type="entry name" value="Spore Coat Polysaccharide Biosynthesis Protein SpsA, Chain A"/>
    <property type="match status" value="1"/>
</dbReference>
<dbReference type="GO" id="GO:0016757">
    <property type="term" value="F:glycosyltransferase activity"/>
    <property type="evidence" value="ECO:0007669"/>
    <property type="project" value="UniProtKB-KW"/>
</dbReference>
<evidence type="ECO:0000313" key="4">
    <source>
        <dbReference type="Proteomes" id="UP001576776"/>
    </source>
</evidence>
<keyword evidence="3" id="KW-0328">Glycosyltransferase</keyword>
<dbReference type="PANTHER" id="PTHR22916">
    <property type="entry name" value="GLYCOSYLTRANSFERASE"/>
    <property type="match status" value="1"/>
</dbReference>
<accession>A0ABV4YCC4</accession>
<dbReference type="Proteomes" id="UP001576776">
    <property type="component" value="Unassembled WGS sequence"/>
</dbReference>
<proteinExistence type="predicted"/>
<comment type="caution">
    <text evidence="3">The sequence shown here is derived from an EMBL/GenBank/DDBJ whole genome shotgun (WGS) entry which is preliminary data.</text>
</comment>
<dbReference type="EMBL" id="JBHFNS010000058">
    <property type="protein sequence ID" value="MFB2936476.1"/>
    <property type="molecule type" value="Genomic_DNA"/>
</dbReference>
<dbReference type="EC" id="2.4.-.-" evidence="3"/>
<gene>
    <name evidence="3" type="ORF">ACE1B6_14595</name>
</gene>
<dbReference type="Pfam" id="PF00535">
    <property type="entry name" value="Glycos_transf_2"/>
    <property type="match status" value="1"/>
</dbReference>
<dbReference type="PANTHER" id="PTHR22916:SF65">
    <property type="entry name" value="SLR1065 PROTEIN"/>
    <property type="match status" value="1"/>
</dbReference>
<dbReference type="RefSeq" id="WP_413257971.1">
    <property type="nucleotide sequence ID" value="NZ_JBHFNS010000058.1"/>
</dbReference>
<reference evidence="3 4" key="1">
    <citation type="submission" date="2024-09" db="EMBL/GenBank/DDBJ databases">
        <title>Floridaenema gen nov. (Aerosakkonemataceae, Aerosakkonematales ord. nov., Cyanobacteria) from benthic tropical and subtropical fresh waters, with the description of four new species.</title>
        <authorList>
            <person name="Moretto J.A."/>
            <person name="Berthold D.E."/>
            <person name="Lefler F.W."/>
            <person name="Huang I.-S."/>
            <person name="Laughinghouse H. IV."/>
        </authorList>
    </citation>
    <scope>NUCLEOTIDE SEQUENCE [LARGE SCALE GENOMIC DNA]</scope>
    <source>
        <strain evidence="3 4">BLCC-F154</strain>
    </source>
</reference>
<feature type="region of interest" description="Disordered" evidence="1">
    <location>
        <begin position="11"/>
        <end position="38"/>
    </location>
</feature>
<evidence type="ECO:0000259" key="2">
    <source>
        <dbReference type="Pfam" id="PF00535"/>
    </source>
</evidence>
<evidence type="ECO:0000313" key="3">
    <source>
        <dbReference type="EMBL" id="MFB2936476.1"/>
    </source>
</evidence>
<feature type="domain" description="Glycosyltransferase 2-like" evidence="2">
    <location>
        <begin position="46"/>
        <end position="202"/>
    </location>
</feature>
<name>A0ABV4YCC4_9CYAN</name>
<protein>
    <submittedName>
        <fullName evidence="3">Glycosyltransferase family 2 protein</fullName>
        <ecNumber evidence="3">2.4.-.-</ecNumber>
    </submittedName>
</protein>
<evidence type="ECO:0000256" key="1">
    <source>
        <dbReference type="SAM" id="MobiDB-lite"/>
    </source>
</evidence>
<keyword evidence="3" id="KW-0808">Transferase</keyword>
<dbReference type="InterPro" id="IPR001173">
    <property type="entry name" value="Glyco_trans_2-like"/>
</dbReference>
<dbReference type="SUPFAM" id="SSF53448">
    <property type="entry name" value="Nucleotide-diphospho-sugar transferases"/>
    <property type="match status" value="1"/>
</dbReference>
<dbReference type="CDD" id="cd06433">
    <property type="entry name" value="GT_2_WfgS_like"/>
    <property type="match status" value="1"/>
</dbReference>
<sequence>MPAINKALTLKDLPTPPSDKIGWPWTEENQPLPERMPDGSEWPRISIVTPSYNYGQFIEETIRSVLLQGYPNLEFIIIDGGSNDNTVEIIKKYEEYFAYWVSEKDRGQTDAINKAYQHCTGDLFVWLNADDSYIEATILQKVVNYYLQGYQLIAGGCQDTYTQENGKNDIYYSYPTTFERYLKFWISNCNYTQPSVFVTKEIVDKCFPLDWQLYILMDYQFFLRVLSQQPKSIYVNQAWTNCKKHGLNKTMSDYPGGISEFYQVTTWESKKLPLLQRYLFLNELKDYAVIHSLLDNFNSLTPMQVLSSLASRPIIVRWPLFWKLLLKYSIGTKAYSWLKKLAN</sequence>
<dbReference type="InterPro" id="IPR029044">
    <property type="entry name" value="Nucleotide-diphossugar_trans"/>
</dbReference>
<organism evidence="3 4">
    <name type="scientific">Floridaenema fluviatile BLCC-F154</name>
    <dbReference type="NCBI Taxonomy" id="3153640"/>
    <lineage>
        <taxon>Bacteria</taxon>
        <taxon>Bacillati</taxon>
        <taxon>Cyanobacteriota</taxon>
        <taxon>Cyanophyceae</taxon>
        <taxon>Oscillatoriophycideae</taxon>
        <taxon>Aerosakkonematales</taxon>
        <taxon>Aerosakkonemataceae</taxon>
        <taxon>Floridanema</taxon>
        <taxon>Floridanema fluviatile</taxon>
    </lineage>
</organism>